<evidence type="ECO:0000313" key="3">
    <source>
        <dbReference type="Proteomes" id="UP001165561"/>
    </source>
</evidence>
<accession>A0ABT5TUM9</accession>
<sequence>MQLTIDSDEPLETVLQVVSAMYGVEVVARERPTDADPAEADQNQRTVKVRHT</sequence>
<keyword evidence="3" id="KW-1185">Reference proteome</keyword>
<proteinExistence type="predicted"/>
<evidence type="ECO:0000313" key="2">
    <source>
        <dbReference type="EMBL" id="MDD9205393.1"/>
    </source>
</evidence>
<comment type="caution">
    <text evidence="2">The sequence shown here is derived from an EMBL/GenBank/DDBJ whole genome shotgun (WGS) entry which is preliminary data.</text>
</comment>
<dbReference type="Proteomes" id="UP001165561">
    <property type="component" value="Unassembled WGS sequence"/>
</dbReference>
<protein>
    <submittedName>
        <fullName evidence="2">Uncharacterized protein</fullName>
    </submittedName>
</protein>
<dbReference type="EMBL" id="JARACI010000464">
    <property type="protein sequence ID" value="MDD9205393.1"/>
    <property type="molecule type" value="Genomic_DNA"/>
</dbReference>
<evidence type="ECO:0000256" key="1">
    <source>
        <dbReference type="SAM" id="MobiDB-lite"/>
    </source>
</evidence>
<reference evidence="2" key="1">
    <citation type="submission" date="2023-02" db="EMBL/GenBank/DDBJ databases">
        <title>Georgenia sp.10Sc9-8, isolated from a soil sample collected from the Taklamakan desert.</title>
        <authorList>
            <person name="Liu S."/>
        </authorList>
    </citation>
    <scope>NUCLEOTIDE SEQUENCE</scope>
    <source>
        <strain evidence="2">10Sc9-8</strain>
    </source>
</reference>
<organism evidence="2 3">
    <name type="scientific">Georgenia halotolerans</name>
    <dbReference type="NCBI Taxonomy" id="3028317"/>
    <lineage>
        <taxon>Bacteria</taxon>
        <taxon>Bacillati</taxon>
        <taxon>Actinomycetota</taxon>
        <taxon>Actinomycetes</taxon>
        <taxon>Micrococcales</taxon>
        <taxon>Bogoriellaceae</taxon>
        <taxon>Georgenia</taxon>
    </lineage>
</organism>
<gene>
    <name evidence="2" type="ORF">PU560_02790</name>
</gene>
<name>A0ABT5TUM9_9MICO</name>
<feature type="region of interest" description="Disordered" evidence="1">
    <location>
        <begin position="30"/>
        <end position="52"/>
    </location>
</feature>